<feature type="compositionally biased region" description="Basic and acidic residues" evidence="1">
    <location>
        <begin position="144"/>
        <end position="160"/>
    </location>
</feature>
<feature type="compositionally biased region" description="Polar residues" evidence="1">
    <location>
        <begin position="74"/>
        <end position="85"/>
    </location>
</feature>
<dbReference type="EMBL" id="JAGKQM010000017">
    <property type="protein sequence ID" value="KAH0871797.1"/>
    <property type="molecule type" value="Genomic_DNA"/>
</dbReference>
<feature type="region of interest" description="Disordered" evidence="1">
    <location>
        <begin position="38"/>
        <end position="61"/>
    </location>
</feature>
<proteinExistence type="predicted"/>
<feature type="region of interest" description="Disordered" evidence="1">
    <location>
        <begin position="272"/>
        <end position="303"/>
    </location>
</feature>
<feature type="compositionally biased region" description="Basic and acidic residues" evidence="1">
    <location>
        <begin position="229"/>
        <end position="239"/>
    </location>
</feature>
<sequence>MKMDISLPSGEIKQVDLEYEKLERHCFACYSLSHEADDCPSQQARNNAGNSRYPSLGINQSRTLERLEAHRARTQTMKNSRTIPSLPSHKETRPQRWNRVSEPSAFDWNREKEFRVNYGARKELSSREGSSRIDPKGPSISRTPAREHLCFRRDSSEVHRGSVSNNVTSTPRQTWRPVAEGSRKGNSASQGMSQVSHTPSPRPQREEDSLQRAITNRENQNSGNGSARSSERRSAHDRLSLPSPRIPLLQDGVANSEFGRLQEVPIQVLEDNSPLLSSGGLPSSSRKPSTPSGEARNSFLNRSPIRTLSEDRLHVSLRLGPIADNDPENTSQLQLNRRSGKEVASQPNSAGKRKQITLSQSKMKGSLSPNQGVSVKKRRVTKVQNSPRRRTVPATG</sequence>
<feature type="compositionally biased region" description="Polar residues" evidence="1">
    <location>
        <begin position="40"/>
        <end position="61"/>
    </location>
</feature>
<feature type="region of interest" description="Disordered" evidence="1">
    <location>
        <begin position="122"/>
        <end position="248"/>
    </location>
</feature>
<organism evidence="3 4">
    <name type="scientific">Brassica napus</name>
    <name type="common">Rape</name>
    <dbReference type="NCBI Taxonomy" id="3708"/>
    <lineage>
        <taxon>Eukaryota</taxon>
        <taxon>Viridiplantae</taxon>
        <taxon>Streptophyta</taxon>
        <taxon>Embryophyta</taxon>
        <taxon>Tracheophyta</taxon>
        <taxon>Spermatophyta</taxon>
        <taxon>Magnoliopsida</taxon>
        <taxon>eudicotyledons</taxon>
        <taxon>Gunneridae</taxon>
        <taxon>Pentapetalae</taxon>
        <taxon>rosids</taxon>
        <taxon>malvids</taxon>
        <taxon>Brassicales</taxon>
        <taxon>Brassicaceae</taxon>
        <taxon>Brassiceae</taxon>
        <taxon>Brassica</taxon>
    </lineage>
</organism>
<feature type="compositionally biased region" description="Polar residues" evidence="1">
    <location>
        <begin position="184"/>
        <end position="199"/>
    </location>
</feature>
<accession>A0ABQ7YV44</accession>
<evidence type="ECO:0000259" key="2">
    <source>
        <dbReference type="Pfam" id="PF14392"/>
    </source>
</evidence>
<dbReference type="Pfam" id="PF14392">
    <property type="entry name" value="zf-CCHC_4"/>
    <property type="match status" value="1"/>
</dbReference>
<feature type="compositionally biased region" description="Low complexity" evidence="1">
    <location>
        <begin position="273"/>
        <end position="285"/>
    </location>
</feature>
<keyword evidence="4" id="KW-1185">Reference proteome</keyword>
<comment type="caution">
    <text evidence="3">The sequence shown here is derived from an EMBL/GenBank/DDBJ whole genome shotgun (WGS) entry which is preliminary data.</text>
</comment>
<name>A0ABQ7YV44_BRANA</name>
<feature type="compositionally biased region" description="Polar residues" evidence="1">
    <location>
        <begin position="328"/>
        <end position="337"/>
    </location>
</feature>
<feature type="region of interest" description="Disordered" evidence="1">
    <location>
        <begin position="74"/>
        <end position="98"/>
    </location>
</feature>
<feature type="domain" description="Zinc knuckle CX2CX4HX4C" evidence="2">
    <location>
        <begin position="2"/>
        <end position="40"/>
    </location>
</feature>
<feature type="compositionally biased region" description="Basic and acidic residues" evidence="1">
    <location>
        <begin position="122"/>
        <end position="135"/>
    </location>
</feature>
<evidence type="ECO:0000313" key="3">
    <source>
        <dbReference type="EMBL" id="KAH0871797.1"/>
    </source>
</evidence>
<evidence type="ECO:0000256" key="1">
    <source>
        <dbReference type="SAM" id="MobiDB-lite"/>
    </source>
</evidence>
<gene>
    <name evidence="3" type="ORF">HID58_078819</name>
</gene>
<feature type="compositionally biased region" description="Polar residues" evidence="1">
    <location>
        <begin position="356"/>
        <end position="373"/>
    </location>
</feature>
<feature type="compositionally biased region" description="Basic residues" evidence="1">
    <location>
        <begin position="375"/>
        <end position="396"/>
    </location>
</feature>
<feature type="compositionally biased region" description="Polar residues" evidence="1">
    <location>
        <begin position="212"/>
        <end position="228"/>
    </location>
</feature>
<dbReference type="Proteomes" id="UP000824890">
    <property type="component" value="Unassembled WGS sequence"/>
</dbReference>
<reference evidence="3 4" key="1">
    <citation type="submission" date="2021-05" db="EMBL/GenBank/DDBJ databases">
        <title>Genome Assembly of Synthetic Allotetraploid Brassica napus Reveals Homoeologous Exchanges between Subgenomes.</title>
        <authorList>
            <person name="Davis J.T."/>
        </authorList>
    </citation>
    <scope>NUCLEOTIDE SEQUENCE [LARGE SCALE GENOMIC DNA]</scope>
    <source>
        <strain evidence="4">cv. Da-Ae</strain>
        <tissue evidence="3">Seedling</tissue>
    </source>
</reference>
<dbReference type="InterPro" id="IPR025836">
    <property type="entry name" value="Zn_knuckle_CX2CX4HX4C"/>
</dbReference>
<protein>
    <recommendedName>
        <fullName evidence="2">Zinc knuckle CX2CX4HX4C domain-containing protein</fullName>
    </recommendedName>
</protein>
<evidence type="ECO:0000313" key="4">
    <source>
        <dbReference type="Proteomes" id="UP000824890"/>
    </source>
</evidence>
<feature type="compositionally biased region" description="Polar residues" evidence="1">
    <location>
        <begin position="162"/>
        <end position="173"/>
    </location>
</feature>
<feature type="region of interest" description="Disordered" evidence="1">
    <location>
        <begin position="319"/>
        <end position="396"/>
    </location>
</feature>